<evidence type="ECO:0000313" key="2">
    <source>
        <dbReference type="Proteomes" id="UP000319280"/>
    </source>
</evidence>
<keyword evidence="1" id="KW-0808">Transferase</keyword>
<dbReference type="SMART" id="SM01298">
    <property type="entry name" value="KapB"/>
    <property type="match status" value="1"/>
</dbReference>
<evidence type="ECO:0000313" key="1">
    <source>
        <dbReference type="EMBL" id="TRM13031.1"/>
    </source>
</evidence>
<organism evidence="1 2">
    <name type="scientific">Lentibacillus cibarius</name>
    <dbReference type="NCBI Taxonomy" id="2583219"/>
    <lineage>
        <taxon>Bacteria</taxon>
        <taxon>Bacillati</taxon>
        <taxon>Bacillota</taxon>
        <taxon>Bacilli</taxon>
        <taxon>Bacillales</taxon>
        <taxon>Bacillaceae</taxon>
        <taxon>Lentibacillus</taxon>
    </lineage>
</organism>
<dbReference type="EMBL" id="VJMZ01000001">
    <property type="protein sequence ID" value="TRM13031.1"/>
    <property type="molecule type" value="Genomic_DNA"/>
</dbReference>
<keyword evidence="2" id="KW-1185">Reference proteome</keyword>
<comment type="caution">
    <text evidence="1">The sequence shown here is derived from an EMBL/GenBank/DDBJ whole genome shotgun (WGS) entry which is preliminary data.</text>
</comment>
<accession>A0A549YMB6</accession>
<reference evidence="1 2" key="1">
    <citation type="submission" date="2019-07" db="EMBL/GenBank/DDBJ databases">
        <title>Genomic analysis of Lentibacillus sp. NKC851-2.</title>
        <authorList>
            <person name="Oh Y.J."/>
        </authorList>
    </citation>
    <scope>NUCLEOTIDE SEQUENCE [LARGE SCALE GENOMIC DNA]</scope>
    <source>
        <strain evidence="1 2">NKC851-2</strain>
    </source>
</reference>
<keyword evidence="1" id="KW-0418">Kinase</keyword>
<dbReference type="Proteomes" id="UP000319280">
    <property type="component" value="Unassembled WGS sequence"/>
</dbReference>
<dbReference type="AlphaFoldDB" id="A0A549YMB6"/>
<dbReference type="SUPFAM" id="SSF141251">
    <property type="entry name" value="Kinase-associated protein B-like"/>
    <property type="match status" value="1"/>
</dbReference>
<protein>
    <submittedName>
        <fullName evidence="1">Kinase</fullName>
    </submittedName>
</protein>
<dbReference type="GO" id="GO:0016301">
    <property type="term" value="F:kinase activity"/>
    <property type="evidence" value="ECO:0007669"/>
    <property type="project" value="UniProtKB-KW"/>
</dbReference>
<dbReference type="RefSeq" id="WP_142791919.1">
    <property type="nucleotide sequence ID" value="NZ_VJMZ01000001.1"/>
</dbReference>
<dbReference type="InterPro" id="IPR038080">
    <property type="entry name" value="KapB_sf"/>
</dbReference>
<proteinExistence type="predicted"/>
<dbReference type="Gene3D" id="2.30.30.430">
    <property type="entry name" value="Kinase associated protein B domain"/>
    <property type="match status" value="1"/>
</dbReference>
<dbReference type="InterPro" id="IPR014916">
    <property type="entry name" value="KapB"/>
</dbReference>
<sequence>MAFQAGDIVQVKYNSGKYIGEILEDRGERYLIKVHAVVKHPMQGDLHHPGETEGVFFQERKALAHYEKLNAVKSAAKAFHEEVPEYRTSLKKSINTMKEQLSKEDTSFNKLSLKQLEYLEQNDYTKSYYH</sequence>
<name>A0A549YMB6_9BACI</name>
<gene>
    <name evidence="1" type="ORF">FH966_15675</name>
</gene>
<dbReference type="Pfam" id="PF08810">
    <property type="entry name" value="KapB"/>
    <property type="match status" value="1"/>
</dbReference>